<dbReference type="GO" id="GO:0050660">
    <property type="term" value="F:flavin adenine dinucleotide binding"/>
    <property type="evidence" value="ECO:0007669"/>
    <property type="project" value="InterPro"/>
</dbReference>
<dbReference type="InterPro" id="IPR044751">
    <property type="entry name" value="Ion_transp-like_CBS"/>
</dbReference>
<dbReference type="Gene3D" id="3.30.465.10">
    <property type="match status" value="1"/>
</dbReference>
<dbReference type="Pfam" id="PF00571">
    <property type="entry name" value="CBS"/>
    <property type="match status" value="2"/>
</dbReference>
<evidence type="ECO:0000256" key="1">
    <source>
        <dbReference type="ARBA" id="ARBA00004651"/>
    </source>
</evidence>
<dbReference type="InterPro" id="IPR016169">
    <property type="entry name" value="FAD-bd_PCMH_sub2"/>
</dbReference>
<dbReference type="SMART" id="SM01091">
    <property type="entry name" value="CorC_HlyC"/>
    <property type="match status" value="1"/>
</dbReference>
<evidence type="ECO:0000256" key="2">
    <source>
        <dbReference type="ARBA" id="ARBA00006337"/>
    </source>
</evidence>
<evidence type="ECO:0000313" key="14">
    <source>
        <dbReference type="EMBL" id="KGF15132.1"/>
    </source>
</evidence>
<comment type="similarity">
    <text evidence="2">Belongs to the UPF0053 family.</text>
</comment>
<keyword evidence="4 10" id="KW-0812">Transmembrane</keyword>
<protein>
    <submittedName>
        <fullName evidence="14">Membrane protein</fullName>
    </submittedName>
</protein>
<name>A0A095Z8P5_9CORY</name>
<dbReference type="SUPFAM" id="SSF54631">
    <property type="entry name" value="CBS-domain pair"/>
    <property type="match status" value="1"/>
</dbReference>
<dbReference type="SUPFAM" id="SSF56176">
    <property type="entry name" value="FAD-binding/transporter-associated domain-like"/>
    <property type="match status" value="1"/>
</dbReference>
<dbReference type="PROSITE" id="PS51371">
    <property type="entry name" value="CBS"/>
    <property type="match status" value="2"/>
</dbReference>
<feature type="transmembrane region" description="Helical" evidence="11">
    <location>
        <begin position="7"/>
        <end position="26"/>
    </location>
</feature>
<dbReference type="InterPro" id="IPR000644">
    <property type="entry name" value="CBS_dom"/>
</dbReference>
<proteinExistence type="inferred from homology"/>
<dbReference type="InterPro" id="IPR002550">
    <property type="entry name" value="CNNM"/>
</dbReference>
<dbReference type="eggNOG" id="COG1253">
    <property type="taxonomic scope" value="Bacteria"/>
</dbReference>
<dbReference type="RefSeq" id="WP_035123689.1">
    <property type="nucleotide sequence ID" value="NZ_JRNE01000082.1"/>
</dbReference>
<feature type="transmembrane region" description="Helical" evidence="11">
    <location>
        <begin position="67"/>
        <end position="87"/>
    </location>
</feature>
<sequence>MDIFLNIVAVLGFIALTAGTGLFVAFEFALTGLERSAIDNDVKKRGDGPAHSVSKAHNRLSFHLSGAQLGITLTTLATGFLAEPVLARYFTPMLEWAGLSESATRPTALVLALIVATGLSMIYGELVPKNVAITEPLGVARVTARPVMWFNWVFYVFIQSMNLTANWMVRKLGIEPADELASARSPQELGALVKNSAQHGALDKQKAQMLESSLKFGETTAEDLMTPRSTIISLDVADTVEDLLAIALESGRSRFPVTDGDLDATIGVVHVKDAFTVAAGRRKSTRVAELARPVPVLPQSLDGDAVLEAVRSAGSQVALVADEYGGTAGIVTIEDVVEEILGEVYDEYDDAEAEQEVRHVTEGWDCSGLVRVDDLPQKVGYFAPDGDHETLGGVIMLALGRIPAEGDVVLLPETDRDILDEFESGLPGRWYARILAMDGRRVDRALLIPITNERAKEMFER</sequence>
<dbReference type="InterPro" id="IPR046342">
    <property type="entry name" value="CBS_dom_sf"/>
</dbReference>
<accession>A0A095Z8P5</accession>
<keyword evidence="3" id="KW-1003">Cell membrane</keyword>
<feature type="transmembrane region" description="Helical" evidence="11">
    <location>
        <begin position="147"/>
        <end position="165"/>
    </location>
</feature>
<feature type="domain" description="CNNM transmembrane" evidence="13">
    <location>
        <begin position="2"/>
        <end position="206"/>
    </location>
</feature>
<evidence type="ECO:0000259" key="12">
    <source>
        <dbReference type="PROSITE" id="PS51371"/>
    </source>
</evidence>
<evidence type="ECO:0000256" key="10">
    <source>
        <dbReference type="PROSITE-ProRule" id="PRU01193"/>
    </source>
</evidence>
<feature type="transmembrane region" description="Helical" evidence="11">
    <location>
        <begin position="108"/>
        <end position="127"/>
    </location>
</feature>
<keyword evidence="8 10" id="KW-0472">Membrane</keyword>
<dbReference type="PROSITE" id="PS51846">
    <property type="entry name" value="CNNM"/>
    <property type="match status" value="1"/>
</dbReference>
<feature type="domain" description="CBS" evidence="12">
    <location>
        <begin position="290"/>
        <end position="347"/>
    </location>
</feature>
<dbReference type="AlphaFoldDB" id="A0A095Z8P5"/>
<evidence type="ECO:0000256" key="9">
    <source>
        <dbReference type="PROSITE-ProRule" id="PRU00703"/>
    </source>
</evidence>
<reference evidence="14 15" key="1">
    <citation type="submission" date="2014-07" db="EMBL/GenBank/DDBJ databases">
        <authorList>
            <person name="McCorrison J."/>
            <person name="Sanka R."/>
            <person name="Torralba M."/>
            <person name="Gillis M."/>
            <person name="Haft D.H."/>
            <person name="Methe B."/>
            <person name="Sutton G."/>
            <person name="Nelson K.E."/>
        </authorList>
    </citation>
    <scope>NUCLEOTIDE SEQUENCE [LARGE SCALE GENOMIC DNA]</scope>
    <source>
        <strain evidence="14 15">DNF00450</strain>
    </source>
</reference>
<feature type="domain" description="CBS" evidence="12">
    <location>
        <begin position="225"/>
        <end position="284"/>
    </location>
</feature>
<evidence type="ECO:0000256" key="7">
    <source>
        <dbReference type="ARBA" id="ARBA00023122"/>
    </source>
</evidence>
<evidence type="ECO:0000259" key="13">
    <source>
        <dbReference type="PROSITE" id="PS51846"/>
    </source>
</evidence>
<dbReference type="PANTHER" id="PTHR43099">
    <property type="entry name" value="UPF0053 PROTEIN YRKA"/>
    <property type="match status" value="1"/>
</dbReference>
<evidence type="ECO:0000313" key="15">
    <source>
        <dbReference type="Proteomes" id="UP000029548"/>
    </source>
</evidence>
<dbReference type="EMBL" id="JRNE01000082">
    <property type="protein sequence ID" value="KGF15132.1"/>
    <property type="molecule type" value="Genomic_DNA"/>
</dbReference>
<evidence type="ECO:0000256" key="6">
    <source>
        <dbReference type="ARBA" id="ARBA00022989"/>
    </source>
</evidence>
<dbReference type="CDD" id="cd04590">
    <property type="entry name" value="CBS_pair_CorC_HlyC_assoc"/>
    <property type="match status" value="1"/>
</dbReference>
<dbReference type="PANTHER" id="PTHR43099:SF6">
    <property type="entry name" value="UPF0053 PROTEIN RV1842C"/>
    <property type="match status" value="1"/>
</dbReference>
<evidence type="ECO:0000256" key="5">
    <source>
        <dbReference type="ARBA" id="ARBA00022737"/>
    </source>
</evidence>
<dbReference type="InterPro" id="IPR005170">
    <property type="entry name" value="Transptr-assoc_dom"/>
</dbReference>
<dbReference type="Gene3D" id="3.10.580.10">
    <property type="entry name" value="CBS-domain"/>
    <property type="match status" value="1"/>
</dbReference>
<dbReference type="InterPro" id="IPR051676">
    <property type="entry name" value="UPF0053_domain"/>
</dbReference>
<keyword evidence="7 9" id="KW-0129">CBS domain</keyword>
<dbReference type="Pfam" id="PF01595">
    <property type="entry name" value="CNNM"/>
    <property type="match status" value="1"/>
</dbReference>
<dbReference type="Pfam" id="PF03471">
    <property type="entry name" value="CorC_HlyC"/>
    <property type="match status" value="1"/>
</dbReference>
<organism evidence="14 15">
    <name type="scientific">Corynebacterium freneyi DNF00450</name>
    <dbReference type="NCBI Taxonomy" id="1287475"/>
    <lineage>
        <taxon>Bacteria</taxon>
        <taxon>Bacillati</taxon>
        <taxon>Actinomycetota</taxon>
        <taxon>Actinomycetes</taxon>
        <taxon>Mycobacteriales</taxon>
        <taxon>Corynebacteriaceae</taxon>
        <taxon>Corynebacterium</taxon>
    </lineage>
</organism>
<gene>
    <name evidence="14" type="ORF">HMPREF1650_12285</name>
</gene>
<evidence type="ECO:0000256" key="4">
    <source>
        <dbReference type="ARBA" id="ARBA00022692"/>
    </source>
</evidence>
<comment type="caution">
    <text evidence="14">The sequence shown here is derived from an EMBL/GenBank/DDBJ whole genome shotgun (WGS) entry which is preliminary data.</text>
</comment>
<keyword evidence="6 10" id="KW-1133">Transmembrane helix</keyword>
<keyword evidence="5" id="KW-0677">Repeat</keyword>
<comment type="subcellular location">
    <subcellularLocation>
        <location evidence="1">Cell membrane</location>
        <topology evidence="1">Multi-pass membrane protein</topology>
    </subcellularLocation>
</comment>
<evidence type="ECO:0000256" key="3">
    <source>
        <dbReference type="ARBA" id="ARBA00022475"/>
    </source>
</evidence>
<evidence type="ECO:0000256" key="11">
    <source>
        <dbReference type="SAM" id="Phobius"/>
    </source>
</evidence>
<dbReference type="GO" id="GO:0005886">
    <property type="term" value="C:plasma membrane"/>
    <property type="evidence" value="ECO:0007669"/>
    <property type="project" value="UniProtKB-SubCell"/>
</dbReference>
<dbReference type="InterPro" id="IPR036318">
    <property type="entry name" value="FAD-bd_PCMH-like_sf"/>
</dbReference>
<dbReference type="Proteomes" id="UP000029548">
    <property type="component" value="Unassembled WGS sequence"/>
</dbReference>
<evidence type="ECO:0000256" key="8">
    <source>
        <dbReference type="ARBA" id="ARBA00023136"/>
    </source>
</evidence>